<name>A0ABT3JCM0_9SPHN</name>
<dbReference type="Proteomes" id="UP001526246">
    <property type="component" value="Unassembled WGS sequence"/>
</dbReference>
<evidence type="ECO:0000313" key="2">
    <source>
        <dbReference type="Proteomes" id="UP001526246"/>
    </source>
</evidence>
<organism evidence="1 2">
    <name type="scientific">Sphingomonas arvum</name>
    <dbReference type="NCBI Taxonomy" id="2992113"/>
    <lineage>
        <taxon>Bacteria</taxon>
        <taxon>Pseudomonadati</taxon>
        <taxon>Pseudomonadota</taxon>
        <taxon>Alphaproteobacteria</taxon>
        <taxon>Sphingomonadales</taxon>
        <taxon>Sphingomonadaceae</taxon>
        <taxon>Sphingomonas</taxon>
    </lineage>
</organism>
<reference evidence="1 2" key="1">
    <citation type="submission" date="2022-10" db="EMBL/GenBank/DDBJ databases">
        <title>Sphingomonas sp.</title>
        <authorList>
            <person name="Jin C."/>
        </authorList>
    </citation>
    <scope>NUCLEOTIDE SEQUENCE [LARGE SCALE GENOMIC DNA]</scope>
    <source>
        <strain evidence="1 2">BN140010</strain>
    </source>
</reference>
<dbReference type="EMBL" id="JAPDOB010000001">
    <property type="protein sequence ID" value="MCW3796510.1"/>
    <property type="molecule type" value="Genomic_DNA"/>
</dbReference>
<gene>
    <name evidence="1" type="ORF">OMW55_01625</name>
</gene>
<proteinExistence type="predicted"/>
<keyword evidence="2" id="KW-1185">Reference proteome</keyword>
<protein>
    <submittedName>
        <fullName evidence="1">Uncharacterized protein</fullName>
    </submittedName>
</protein>
<sequence>MLNARHKLAQTVANELLPAERDVDEAILRSSRLAIAVVEGRRTLKVPLTTGQEGLELVTQAAASLVHARGLLAEAHVAFRQTQSEIGLDAFSYGDMGECPPAKGELKIVEAA</sequence>
<evidence type="ECO:0000313" key="1">
    <source>
        <dbReference type="EMBL" id="MCW3796510.1"/>
    </source>
</evidence>
<comment type="caution">
    <text evidence="1">The sequence shown here is derived from an EMBL/GenBank/DDBJ whole genome shotgun (WGS) entry which is preliminary data.</text>
</comment>
<accession>A0ABT3JCM0</accession>
<dbReference type="RefSeq" id="WP_264880306.1">
    <property type="nucleotide sequence ID" value="NZ_JAPDOB010000001.1"/>
</dbReference>